<comment type="caution">
    <text evidence="4">Lacks conserved residue(s) required for the propagation of feature annotation.</text>
</comment>
<dbReference type="InterPro" id="IPR008930">
    <property type="entry name" value="Terpenoid_cyclase/PrenylTrfase"/>
</dbReference>
<feature type="compositionally biased region" description="Basic and acidic residues" evidence="5">
    <location>
        <begin position="168"/>
        <end position="184"/>
    </location>
</feature>
<feature type="disulfide bond" evidence="4">
    <location>
        <begin position="91"/>
        <end position="106"/>
    </location>
</feature>
<keyword evidence="6" id="KW-0732">Signal</keyword>
<evidence type="ECO:0000256" key="6">
    <source>
        <dbReference type="SAM" id="SignalP"/>
    </source>
</evidence>
<dbReference type="CDD" id="cd00112">
    <property type="entry name" value="LDLa"/>
    <property type="match status" value="2"/>
</dbReference>
<dbReference type="GO" id="GO:0031419">
    <property type="term" value="F:cobalamin binding"/>
    <property type="evidence" value="ECO:0007669"/>
    <property type="project" value="InterPro"/>
</dbReference>
<dbReference type="EMBL" id="JABXBU010002072">
    <property type="protein sequence ID" value="KAF8776860.1"/>
    <property type="molecule type" value="Genomic_DNA"/>
</dbReference>
<dbReference type="Gene3D" id="1.50.10.20">
    <property type="match status" value="1"/>
</dbReference>
<proteinExistence type="predicted"/>
<reference evidence="8" key="2">
    <citation type="submission" date="2020-06" db="EMBL/GenBank/DDBJ databases">
        <authorList>
            <person name="Sheffer M."/>
        </authorList>
    </citation>
    <scope>NUCLEOTIDE SEQUENCE</scope>
</reference>
<feature type="compositionally biased region" description="Acidic residues" evidence="5">
    <location>
        <begin position="157"/>
        <end position="167"/>
    </location>
</feature>
<dbReference type="InterPro" id="IPR029063">
    <property type="entry name" value="SAM-dependent_MTases_sf"/>
</dbReference>
<evidence type="ECO:0000256" key="5">
    <source>
        <dbReference type="SAM" id="MobiDB-lite"/>
    </source>
</evidence>
<dbReference type="Proteomes" id="UP000807504">
    <property type="component" value="Unassembled WGS sequence"/>
</dbReference>
<dbReference type="Pfam" id="PF00057">
    <property type="entry name" value="Ldl_recept_a"/>
    <property type="match status" value="2"/>
</dbReference>
<keyword evidence="2" id="KW-0170">Cobalt</keyword>
<feature type="binding site" evidence="2">
    <location>
        <begin position="781"/>
        <end position="783"/>
    </location>
    <ligand>
        <name>cyanocob(III)alamin</name>
        <dbReference type="ChEBI" id="CHEBI:17439"/>
    </ligand>
</feature>
<dbReference type="InterPro" id="IPR036055">
    <property type="entry name" value="LDL_receptor-like_sf"/>
</dbReference>
<protein>
    <recommendedName>
        <fullName evidence="7">Methyltransferase domain-containing protein</fullName>
    </recommendedName>
</protein>
<feature type="disulfide bond" evidence="4">
    <location>
        <begin position="31"/>
        <end position="49"/>
    </location>
</feature>
<gene>
    <name evidence="8" type="ORF">HNY73_013801</name>
</gene>
<keyword evidence="9" id="KW-1185">Reference proteome</keyword>
<feature type="disulfide bond" evidence="4">
    <location>
        <begin position="79"/>
        <end position="97"/>
    </location>
</feature>
<evidence type="ECO:0000256" key="3">
    <source>
        <dbReference type="PIRSR" id="PIRSR602157-2"/>
    </source>
</evidence>
<feature type="region of interest" description="Disordered" evidence="5">
    <location>
        <begin position="98"/>
        <end position="201"/>
    </location>
</feature>
<dbReference type="GO" id="GO:0015889">
    <property type="term" value="P:cobalamin transport"/>
    <property type="evidence" value="ECO:0007669"/>
    <property type="project" value="InterPro"/>
</dbReference>
<feature type="disulfide bond" evidence="4">
    <location>
        <begin position="24"/>
        <end position="36"/>
    </location>
</feature>
<feature type="chain" id="PRO_5035739023" description="Methyltransferase domain-containing protein" evidence="6">
    <location>
        <begin position="21"/>
        <end position="1201"/>
    </location>
</feature>
<feature type="domain" description="Methyltransferase" evidence="7">
    <location>
        <begin position="862"/>
        <end position="1013"/>
    </location>
</feature>
<feature type="compositionally biased region" description="Basic and acidic residues" evidence="5">
    <location>
        <begin position="98"/>
        <end position="121"/>
    </location>
</feature>
<dbReference type="PRINTS" id="PR00261">
    <property type="entry name" value="LDLRECEPTOR"/>
</dbReference>
<feature type="compositionally biased region" description="Basic and acidic residues" evidence="5">
    <location>
        <begin position="131"/>
        <end position="156"/>
    </location>
</feature>
<name>A0A8T0EM24_ARGBR</name>
<dbReference type="Pfam" id="PF01122">
    <property type="entry name" value="Cobalamin_bind"/>
    <property type="match status" value="1"/>
</dbReference>
<evidence type="ECO:0000256" key="2">
    <source>
        <dbReference type="PIRSR" id="PIRSR602157-1"/>
    </source>
</evidence>
<feature type="disulfide bond" evidence="3">
    <location>
        <begin position="545"/>
        <end position="585"/>
    </location>
</feature>
<dbReference type="SUPFAM" id="SSF57424">
    <property type="entry name" value="LDL receptor-like module"/>
    <property type="match status" value="2"/>
</dbReference>
<sequence>MPSIVLRGAFFLFLLTIATAEGTCKGDSLPCDDGQCVRKEDWCDGKEACEDGSDEAYCEERTWWGISPNKCDKKIHFRCDDGLCWPLAAHCNGNADCKDASDEKNCDSKAKVPDESDKKIEDSDEIEENSEEKKDKSEEEKSKDISEEEKKDKSEEEKSEDISEEEKEESKESSEEIGSDKVTRTTENPSTTPTPGGYNDYEEYEDVTTEAALQKTTIADVPPPRPFYEIPSIEELPLEVSPEVPFWSPTTEMDFYAKKMGQNEVKQQYTTRINAFSTSTFRPPPARTIAQYPTRPYRNQHPSNRKPAVPYTGPTKAYTPRPYRYIGKQNSGQAPPLYRGRYPVSHSSNNHRLPHHSPDYNYISSQLGTNYHQQYPNFNNNNGRSDWRNGVTRPQRVYGRQLRAPAQFYFKKNYNEIYGRANYESVRRGAEWIRSIQNATGGWGKETPRALVALSLVNNSFLAGSHEKDLMQKYFQVYLGVNLLRDEPVSLNRLAMLTNALIATCLDPRDFHGWDLTELIRNSMLKLHRASRPPVINPLVYLSLCLADRNLTNYEVHHLMTYLVATRNDETTRDMTYLALQAFACHMQKESYNVAHYYSLQKMVWNATSKILQRMKEDGSFGSVYSTAIAAQALMSVNDTVQWNPEQTFRFLKSQQQRNGSFGDFLATYHVLPALSGRSLLHLRNTECNPPRVDRELSPQEILEYPGPKSYIRYSLHMGSPLATGYTVQVLVPNGISFFDVMRVAAYENNQFKFSYEEVNGKINVFSISDLPNDPEEGLAWRLYVRAPSDTGNIPNIQQLYTGDIREFHPTPDQHDNWPLSLSSFVSECHQLGNFRFPPSTLQDKQKTVEKSNYVHEKVASKKQFEIEVMANLIDRVCQDLECHVILDIGSGLGYLDQILHHNFNLKCIGLDSSVKYTLAARDRLKKDSCKNSMQHRTLEVKYSEKCVEDIKSILNEKQNWKCSCFAQEANGPVVMVGLHSCGNLAQDMMKLFCQMDELAALVCVGCCYNKINLKDFPMSRTAQSALEETCMKHPEWRPCTSGLRLAAHGTRSHSINMLMNPHTLKCLFYRGLIEYYIKKENITWQQPKRHIRSSDLLNFEIYCKNMLSNHPLGNDETTFKNLKILFDEKVHLFPRVRILLVLQLLLQPLWEGFIIVDRILYFREKSMRANVLALWDDAKSSRNLALCVYKRHILLNKQLP</sequence>
<dbReference type="SMART" id="SM00192">
    <property type="entry name" value="LDLa"/>
    <property type="match status" value="2"/>
</dbReference>
<dbReference type="InterPro" id="IPR002172">
    <property type="entry name" value="LDrepeatLR_classA_rpt"/>
</dbReference>
<feature type="binding site" evidence="2">
    <location>
        <position position="574"/>
    </location>
    <ligand>
        <name>cyanocob(III)alamin</name>
        <dbReference type="ChEBI" id="CHEBI:17439"/>
    </ligand>
</feature>
<dbReference type="Gene3D" id="4.10.400.10">
    <property type="entry name" value="Low-density Lipoprotein Receptor"/>
    <property type="match status" value="2"/>
</dbReference>
<dbReference type="AlphaFoldDB" id="A0A8T0EM24"/>
<feature type="compositionally biased region" description="Low complexity" evidence="5">
    <location>
        <begin position="185"/>
        <end position="195"/>
    </location>
</feature>
<dbReference type="SUPFAM" id="SSF48239">
    <property type="entry name" value="Terpenoid cyclases/Protein prenyltransferases"/>
    <property type="match status" value="1"/>
</dbReference>
<evidence type="ECO:0000256" key="1">
    <source>
        <dbReference type="ARBA" id="ARBA00023157"/>
    </source>
</evidence>
<accession>A0A8T0EM24</accession>
<dbReference type="Gene3D" id="2.170.130.30">
    <property type="match status" value="1"/>
</dbReference>
<dbReference type="SUPFAM" id="SSF53335">
    <property type="entry name" value="S-adenosyl-L-methionine-dependent methyltransferases"/>
    <property type="match status" value="1"/>
</dbReference>
<dbReference type="PROSITE" id="PS50068">
    <property type="entry name" value="LDLRA_2"/>
    <property type="match status" value="2"/>
</dbReference>
<evidence type="ECO:0000313" key="9">
    <source>
        <dbReference type="Proteomes" id="UP000807504"/>
    </source>
</evidence>
<dbReference type="InterPro" id="IPR052220">
    <property type="entry name" value="METTL25"/>
</dbReference>
<dbReference type="InterPro" id="IPR025714">
    <property type="entry name" value="Methyltranfer_dom"/>
</dbReference>
<dbReference type="InterPro" id="IPR002157">
    <property type="entry name" value="Cbl-bd_prot"/>
</dbReference>
<feature type="signal peptide" evidence="6">
    <location>
        <begin position="1"/>
        <end position="20"/>
    </location>
</feature>
<dbReference type="PANTHER" id="PTHR12496">
    <property type="entry name" value="CGI-41 METHYLTRANSFERASE"/>
    <property type="match status" value="1"/>
</dbReference>
<organism evidence="8 9">
    <name type="scientific">Argiope bruennichi</name>
    <name type="common">Wasp spider</name>
    <name type="synonym">Aranea bruennichi</name>
    <dbReference type="NCBI Taxonomy" id="94029"/>
    <lineage>
        <taxon>Eukaryota</taxon>
        <taxon>Metazoa</taxon>
        <taxon>Ecdysozoa</taxon>
        <taxon>Arthropoda</taxon>
        <taxon>Chelicerata</taxon>
        <taxon>Arachnida</taxon>
        <taxon>Araneae</taxon>
        <taxon>Araneomorphae</taxon>
        <taxon>Entelegynae</taxon>
        <taxon>Araneoidea</taxon>
        <taxon>Araneidae</taxon>
        <taxon>Argiope</taxon>
    </lineage>
</organism>
<comment type="caution">
    <text evidence="8">The sequence shown here is derived from an EMBL/GenBank/DDBJ whole genome shotgun (WGS) entry which is preliminary data.</text>
</comment>
<feature type="region of interest" description="Disordered" evidence="5">
    <location>
        <begin position="292"/>
        <end position="335"/>
    </location>
</feature>
<evidence type="ECO:0000256" key="4">
    <source>
        <dbReference type="PROSITE-ProRule" id="PRU00124"/>
    </source>
</evidence>
<dbReference type="Pfam" id="PF13679">
    <property type="entry name" value="Methyltransf_32"/>
    <property type="match status" value="1"/>
</dbReference>
<keyword evidence="1 3" id="KW-1015">Disulfide bond</keyword>
<feature type="disulfide bond" evidence="4">
    <location>
        <begin position="43"/>
        <end position="58"/>
    </location>
</feature>
<reference evidence="8" key="1">
    <citation type="journal article" date="2020" name="bioRxiv">
        <title>Chromosome-level reference genome of the European wasp spider Argiope bruennichi: a resource for studies on range expansion and evolutionary adaptation.</title>
        <authorList>
            <person name="Sheffer M.M."/>
            <person name="Hoppe A."/>
            <person name="Krehenwinkel H."/>
            <person name="Uhl G."/>
            <person name="Kuss A.W."/>
            <person name="Jensen L."/>
            <person name="Jensen C."/>
            <person name="Gillespie R.G."/>
            <person name="Hoff K.J."/>
            <person name="Prost S."/>
        </authorList>
    </citation>
    <scope>NUCLEOTIDE SEQUENCE</scope>
</reference>
<dbReference type="PANTHER" id="PTHR12496:SF0">
    <property type="entry name" value="METHYLTRANSFERASE DOMAIN-CONTAINING PROTEIN"/>
    <property type="match status" value="1"/>
</dbReference>
<evidence type="ECO:0000259" key="7">
    <source>
        <dbReference type="Pfam" id="PF13679"/>
    </source>
</evidence>
<evidence type="ECO:0000313" key="8">
    <source>
        <dbReference type="EMBL" id="KAF8776860.1"/>
    </source>
</evidence>